<evidence type="ECO:0000256" key="7">
    <source>
        <dbReference type="ARBA" id="ARBA00023040"/>
    </source>
</evidence>
<feature type="transmembrane region" description="Helical" evidence="14">
    <location>
        <begin position="63"/>
        <end position="86"/>
    </location>
</feature>
<evidence type="ECO:0000313" key="16">
    <source>
        <dbReference type="Ensembl" id="ENSSORP00005015492.1"/>
    </source>
</evidence>
<dbReference type="OrthoDB" id="10254436at2759"/>
<dbReference type="PANTHER" id="PTHR26451">
    <property type="entry name" value="G_PROTEIN_RECEP_F1_2 DOMAIN-CONTAINING PROTEIN"/>
    <property type="match status" value="1"/>
</dbReference>
<name>A0A672ZGA9_9TELE</name>
<dbReference type="InterPro" id="IPR052921">
    <property type="entry name" value="GPCR1_Superfamily_Member"/>
</dbReference>
<feature type="transmembrane region" description="Helical" evidence="14">
    <location>
        <begin position="273"/>
        <end position="292"/>
    </location>
</feature>
<dbReference type="InterPro" id="IPR017452">
    <property type="entry name" value="GPCR_Rhodpsn_7TM"/>
</dbReference>
<dbReference type="SUPFAM" id="SSF81321">
    <property type="entry name" value="Family A G protein-coupled receptor-like"/>
    <property type="match status" value="1"/>
</dbReference>
<keyword evidence="6 14" id="KW-1133">Transmembrane helix</keyword>
<dbReference type="InterPro" id="IPR000276">
    <property type="entry name" value="GPCR_Rhodpsn"/>
</dbReference>
<dbReference type="PANTHER" id="PTHR26451:SF854">
    <property type="entry name" value="ODORANT RECEPTOR-RELATED"/>
    <property type="match status" value="1"/>
</dbReference>
<keyword evidence="12 13" id="KW-0807">Transducer</keyword>
<comment type="similarity">
    <text evidence="13">Belongs to the G-protein coupled receptor 1 family.</text>
</comment>
<evidence type="ECO:0000256" key="12">
    <source>
        <dbReference type="ARBA" id="ARBA00023224"/>
    </source>
</evidence>
<feature type="transmembrane region" description="Helical" evidence="14">
    <location>
        <begin position="92"/>
        <end position="120"/>
    </location>
</feature>
<dbReference type="GO" id="GO:0004984">
    <property type="term" value="F:olfactory receptor activity"/>
    <property type="evidence" value="ECO:0007669"/>
    <property type="project" value="InterPro"/>
</dbReference>
<evidence type="ECO:0000256" key="8">
    <source>
        <dbReference type="ARBA" id="ARBA00023136"/>
    </source>
</evidence>
<gene>
    <name evidence="16" type="primary">LOC115431144</name>
</gene>
<evidence type="ECO:0000256" key="11">
    <source>
        <dbReference type="ARBA" id="ARBA00023180"/>
    </source>
</evidence>
<sequence>MSTNASSSDLFLSLQTLGLPDSHIYPAFFFGLFTYITIMFFNMLVLVAIAVSKKLHKPMFILLFNLPISDMVGATAFFPHLVLSIVTKNRLISYPACITQAFMIHFYGTGNLLILSAMAYDRYIAICHPLTYNIIMSPHKLAKMIILVWLISFVIIGVLILLLAQLQLCRTHIIDLFCNNPSLLKLACSGTRVNSLYGLAGIVFLQGGSLLILVYTYAQILYTCLVTNQSDARRKAIQTCGSHLVVFLLLQINTLFTLTAHRVNNTSPYLRRALGVSILIFPPFLDPIIYGLKTKELRQAVIVFLRRNRI</sequence>
<keyword evidence="11" id="KW-0325">Glycoprotein</keyword>
<dbReference type="PRINTS" id="PR00237">
    <property type="entry name" value="GPCRRHODOPSN"/>
</dbReference>
<evidence type="ECO:0000256" key="5">
    <source>
        <dbReference type="ARBA" id="ARBA00022725"/>
    </source>
</evidence>
<dbReference type="RefSeq" id="XP_030007242.1">
    <property type="nucleotide sequence ID" value="XM_030151382.1"/>
</dbReference>
<reference evidence="16" key="3">
    <citation type="submission" date="2025-09" db="UniProtKB">
        <authorList>
            <consortium name="Ensembl"/>
        </authorList>
    </citation>
    <scope>IDENTIFICATION</scope>
</reference>
<feature type="domain" description="G-protein coupled receptors family 1 profile" evidence="15">
    <location>
        <begin position="41"/>
        <end position="290"/>
    </location>
</feature>
<keyword evidence="9" id="KW-1015">Disulfide bond</keyword>
<keyword evidence="8 14" id="KW-0472">Membrane</keyword>
<evidence type="ECO:0000256" key="6">
    <source>
        <dbReference type="ARBA" id="ARBA00022989"/>
    </source>
</evidence>
<keyword evidence="10 13" id="KW-0675">Receptor</keyword>
<dbReference type="GO" id="GO:0005549">
    <property type="term" value="F:odorant binding"/>
    <property type="evidence" value="ECO:0007669"/>
    <property type="project" value="TreeGrafter"/>
</dbReference>
<dbReference type="GeneID" id="115431144"/>
<keyword evidence="3 14" id="KW-0716">Sensory transduction</keyword>
<evidence type="ECO:0000259" key="15">
    <source>
        <dbReference type="PROSITE" id="PS50262"/>
    </source>
</evidence>
<keyword evidence="7 13" id="KW-0297">G-protein coupled receptor</keyword>
<dbReference type="AlphaFoldDB" id="A0A672ZGA9"/>
<dbReference type="Proteomes" id="UP000472271">
    <property type="component" value="Chromosome 13"/>
</dbReference>
<dbReference type="PRINTS" id="PR00245">
    <property type="entry name" value="OLFACTORYR"/>
</dbReference>
<comment type="subcellular location">
    <subcellularLocation>
        <location evidence="1 14">Cell membrane</location>
        <topology evidence="1 14">Multi-pass membrane protein</topology>
    </subcellularLocation>
</comment>
<evidence type="ECO:0000256" key="10">
    <source>
        <dbReference type="ARBA" id="ARBA00023170"/>
    </source>
</evidence>
<dbReference type="Pfam" id="PF13853">
    <property type="entry name" value="7tm_4"/>
    <property type="match status" value="1"/>
</dbReference>
<feature type="transmembrane region" description="Helical" evidence="14">
    <location>
        <begin position="239"/>
        <end position="261"/>
    </location>
</feature>
<dbReference type="GO" id="GO:0005886">
    <property type="term" value="C:plasma membrane"/>
    <property type="evidence" value="ECO:0007669"/>
    <property type="project" value="UniProtKB-SubCell"/>
</dbReference>
<keyword evidence="2 14" id="KW-1003">Cell membrane</keyword>
<evidence type="ECO:0000256" key="9">
    <source>
        <dbReference type="ARBA" id="ARBA00023157"/>
    </source>
</evidence>
<dbReference type="GO" id="GO:0004930">
    <property type="term" value="F:G protein-coupled receptor activity"/>
    <property type="evidence" value="ECO:0007669"/>
    <property type="project" value="UniProtKB-KW"/>
</dbReference>
<keyword evidence="4 13" id="KW-0812">Transmembrane</keyword>
<dbReference type="InterPro" id="IPR000725">
    <property type="entry name" value="Olfact_rcpt"/>
</dbReference>
<evidence type="ECO:0000256" key="13">
    <source>
        <dbReference type="RuleBase" id="RU000688"/>
    </source>
</evidence>
<dbReference type="FunCoup" id="A0A672ZGA9">
    <property type="interactions" value="29"/>
</dbReference>
<dbReference type="InParanoid" id="A0A672ZGA9"/>
<reference evidence="16" key="1">
    <citation type="submission" date="2019-06" db="EMBL/GenBank/DDBJ databases">
        <authorList>
            <consortium name="Wellcome Sanger Institute Data Sharing"/>
        </authorList>
    </citation>
    <scope>NUCLEOTIDE SEQUENCE [LARGE SCALE GENOMIC DNA]</scope>
</reference>
<evidence type="ECO:0000256" key="4">
    <source>
        <dbReference type="ARBA" id="ARBA00022692"/>
    </source>
</evidence>
<dbReference type="Gene3D" id="1.20.1070.10">
    <property type="entry name" value="Rhodopsin 7-helix transmembrane proteins"/>
    <property type="match status" value="1"/>
</dbReference>
<keyword evidence="5 14" id="KW-0552">Olfaction</keyword>
<dbReference type="PROSITE" id="PS00237">
    <property type="entry name" value="G_PROTEIN_RECEP_F1_1"/>
    <property type="match status" value="1"/>
</dbReference>
<evidence type="ECO:0000256" key="2">
    <source>
        <dbReference type="ARBA" id="ARBA00022475"/>
    </source>
</evidence>
<feature type="transmembrane region" description="Helical" evidence="14">
    <location>
        <begin position="196"/>
        <end position="218"/>
    </location>
</feature>
<reference evidence="16" key="2">
    <citation type="submission" date="2025-08" db="UniProtKB">
        <authorList>
            <consortium name="Ensembl"/>
        </authorList>
    </citation>
    <scope>IDENTIFICATION</scope>
</reference>
<dbReference type="FunFam" id="1.20.1070.10:FF:000024">
    <property type="entry name" value="Olfactory receptor"/>
    <property type="match status" value="1"/>
</dbReference>
<feature type="transmembrane region" description="Helical" evidence="14">
    <location>
        <begin position="24"/>
        <end position="51"/>
    </location>
</feature>
<accession>A0A672ZGA9</accession>
<dbReference type="Ensembl" id="ENSSORT00005015984.1">
    <property type="protein sequence ID" value="ENSSORP00005015492.1"/>
    <property type="gene ID" value="ENSSORG00005007860.1"/>
</dbReference>
<keyword evidence="17" id="KW-1185">Reference proteome</keyword>
<evidence type="ECO:0000256" key="14">
    <source>
        <dbReference type="RuleBase" id="RU363047"/>
    </source>
</evidence>
<evidence type="ECO:0000313" key="17">
    <source>
        <dbReference type="Proteomes" id="UP000472271"/>
    </source>
</evidence>
<proteinExistence type="inferred from homology"/>
<protein>
    <recommendedName>
        <fullName evidence="14">Olfactory receptor</fullName>
    </recommendedName>
</protein>
<feature type="transmembrane region" description="Helical" evidence="14">
    <location>
        <begin position="141"/>
        <end position="164"/>
    </location>
</feature>
<dbReference type="PROSITE" id="PS50262">
    <property type="entry name" value="G_PROTEIN_RECEP_F1_2"/>
    <property type="match status" value="1"/>
</dbReference>
<evidence type="ECO:0000256" key="1">
    <source>
        <dbReference type="ARBA" id="ARBA00004651"/>
    </source>
</evidence>
<organism evidence="16 17">
    <name type="scientific">Sphaeramia orbicularis</name>
    <name type="common">orbiculate cardinalfish</name>
    <dbReference type="NCBI Taxonomy" id="375764"/>
    <lineage>
        <taxon>Eukaryota</taxon>
        <taxon>Metazoa</taxon>
        <taxon>Chordata</taxon>
        <taxon>Craniata</taxon>
        <taxon>Vertebrata</taxon>
        <taxon>Euteleostomi</taxon>
        <taxon>Actinopterygii</taxon>
        <taxon>Neopterygii</taxon>
        <taxon>Teleostei</taxon>
        <taxon>Neoteleostei</taxon>
        <taxon>Acanthomorphata</taxon>
        <taxon>Gobiaria</taxon>
        <taxon>Kurtiformes</taxon>
        <taxon>Apogonoidei</taxon>
        <taxon>Apogonidae</taxon>
        <taxon>Apogoninae</taxon>
        <taxon>Sphaeramia</taxon>
    </lineage>
</organism>
<evidence type="ECO:0000256" key="3">
    <source>
        <dbReference type="ARBA" id="ARBA00022606"/>
    </source>
</evidence>